<dbReference type="InterPro" id="IPR045851">
    <property type="entry name" value="AMP-bd_C_sf"/>
</dbReference>
<evidence type="ECO:0000259" key="3">
    <source>
        <dbReference type="Pfam" id="PF00501"/>
    </source>
</evidence>
<dbReference type="CDD" id="cd17631">
    <property type="entry name" value="FACL_FadD13-like"/>
    <property type="match status" value="1"/>
</dbReference>
<dbReference type="NCBIfam" id="NF004837">
    <property type="entry name" value="PRK06187.1"/>
    <property type="match status" value="1"/>
</dbReference>
<name>A0A3D9UQ62_9MICO</name>
<dbReference type="InterPro" id="IPR042099">
    <property type="entry name" value="ANL_N_sf"/>
</dbReference>
<dbReference type="AlphaFoldDB" id="A0A3D9UQ62"/>
<dbReference type="Gene3D" id="3.40.50.12780">
    <property type="entry name" value="N-terminal domain of ligase-like"/>
    <property type="match status" value="1"/>
</dbReference>
<dbReference type="PANTHER" id="PTHR43767">
    <property type="entry name" value="LONG-CHAIN-FATTY-ACID--COA LIGASE"/>
    <property type="match status" value="1"/>
</dbReference>
<dbReference type="Gene3D" id="3.30.300.30">
    <property type="match status" value="1"/>
</dbReference>
<comment type="similarity">
    <text evidence="1">Belongs to the ATP-dependent AMP-binding enzyme family.</text>
</comment>
<keyword evidence="2" id="KW-0436">Ligase</keyword>
<dbReference type="GO" id="GO:0016878">
    <property type="term" value="F:acid-thiol ligase activity"/>
    <property type="evidence" value="ECO:0007669"/>
    <property type="project" value="UniProtKB-ARBA"/>
</dbReference>
<dbReference type="EMBL" id="QTUA01000001">
    <property type="protein sequence ID" value="REF31459.1"/>
    <property type="molecule type" value="Genomic_DNA"/>
</dbReference>
<reference evidence="5 6" key="1">
    <citation type="submission" date="2018-08" db="EMBL/GenBank/DDBJ databases">
        <title>Sequencing the genomes of 1000 actinobacteria strains.</title>
        <authorList>
            <person name="Klenk H.-P."/>
        </authorList>
    </citation>
    <scope>NUCLEOTIDE SEQUENCE [LARGE SCALE GENOMIC DNA]</scope>
    <source>
        <strain evidence="5 6">DSM 22967</strain>
    </source>
</reference>
<dbReference type="InterPro" id="IPR020845">
    <property type="entry name" value="AMP-binding_CS"/>
</dbReference>
<dbReference type="Proteomes" id="UP000256253">
    <property type="component" value="Unassembled WGS sequence"/>
</dbReference>
<dbReference type="InterPro" id="IPR025110">
    <property type="entry name" value="AMP-bd_C"/>
</dbReference>
<comment type="caution">
    <text evidence="5">The sequence shown here is derived from an EMBL/GenBank/DDBJ whole genome shotgun (WGS) entry which is preliminary data.</text>
</comment>
<dbReference type="PROSITE" id="PS00455">
    <property type="entry name" value="AMP_BINDING"/>
    <property type="match status" value="1"/>
</dbReference>
<proteinExistence type="inferred from homology"/>
<feature type="domain" description="AMP-binding enzyme C-terminal" evidence="4">
    <location>
        <begin position="425"/>
        <end position="500"/>
    </location>
</feature>
<evidence type="ECO:0000256" key="1">
    <source>
        <dbReference type="ARBA" id="ARBA00006432"/>
    </source>
</evidence>
<dbReference type="PANTHER" id="PTHR43767:SF1">
    <property type="entry name" value="NONRIBOSOMAL PEPTIDE SYNTHASE PES1 (EUROFUNG)-RELATED"/>
    <property type="match status" value="1"/>
</dbReference>
<dbReference type="RefSeq" id="WP_115923288.1">
    <property type="nucleotide sequence ID" value="NZ_QTUA01000001.1"/>
</dbReference>
<dbReference type="SUPFAM" id="SSF56801">
    <property type="entry name" value="Acetyl-CoA synthetase-like"/>
    <property type="match status" value="1"/>
</dbReference>
<dbReference type="Pfam" id="PF00501">
    <property type="entry name" value="AMP-binding"/>
    <property type="match status" value="1"/>
</dbReference>
<organism evidence="5 6">
    <name type="scientific">Calidifontibacter indicus</name>
    <dbReference type="NCBI Taxonomy" id="419650"/>
    <lineage>
        <taxon>Bacteria</taxon>
        <taxon>Bacillati</taxon>
        <taxon>Actinomycetota</taxon>
        <taxon>Actinomycetes</taxon>
        <taxon>Micrococcales</taxon>
        <taxon>Dermacoccaceae</taxon>
        <taxon>Calidifontibacter</taxon>
    </lineage>
</organism>
<dbReference type="FunFam" id="3.30.300.30:FF:000008">
    <property type="entry name" value="2,3-dihydroxybenzoate-AMP ligase"/>
    <property type="match status" value="1"/>
</dbReference>
<dbReference type="InterPro" id="IPR050237">
    <property type="entry name" value="ATP-dep_AMP-bd_enzyme"/>
</dbReference>
<sequence length="519" mass="56274">MDRGFGDWPTRHALRNADHTAYVDAVSGATTTWRALEERTNRLADALSRKGVRRGDRVATLTLNSPQMMEIFFAVAKLGAITVPVNFRLSAREVAYVLNDSGAIALFASTSLCDLADAALEEVASVRIRVAVPTAAERAESGEGDYGDLVAGGDPERVERPVDDTDVCVIMYTSGTTGRPKGAMLTHRNFQYNAMNGFGFGDGYNRNDITISSAPLFHIGALGVHTLPFAYVGGSVVITEAFDPSSWLDLVAKYRVTKAFLVPAMWAAVAQAIPAAERDLSSLTFAITGGAPCPIPVIRALHAAGMEFTEGFGMTETSPSVACLQPEDVLEHAGSIGRPLMHVDYRIVEESGREVPVNTVGELCLRGPSIFVGYWDRVDATNEALRDGWFHTGDMAKVDADGYITLVDRKKDMVITGGENVYPIEVELVMYEHPDVQEVAVIGVPDDKWGESVTAVVALRDGATTDAQALREWTLERIAHFKAPREVHLVDALPRNATGKILKRDLRVTYTGSSSQVTR</sequence>
<evidence type="ECO:0000256" key="2">
    <source>
        <dbReference type="ARBA" id="ARBA00022598"/>
    </source>
</evidence>
<dbReference type="InterPro" id="IPR000873">
    <property type="entry name" value="AMP-dep_synth/lig_dom"/>
</dbReference>
<evidence type="ECO:0000259" key="4">
    <source>
        <dbReference type="Pfam" id="PF13193"/>
    </source>
</evidence>
<gene>
    <name evidence="5" type="ORF">DFJ65_2526</name>
</gene>
<evidence type="ECO:0000313" key="6">
    <source>
        <dbReference type="Proteomes" id="UP000256253"/>
    </source>
</evidence>
<feature type="domain" description="AMP-dependent synthetase/ligase" evidence="3">
    <location>
        <begin position="11"/>
        <end position="375"/>
    </location>
</feature>
<keyword evidence="6" id="KW-1185">Reference proteome</keyword>
<accession>A0A3D9UQ62</accession>
<evidence type="ECO:0000313" key="5">
    <source>
        <dbReference type="EMBL" id="REF31459.1"/>
    </source>
</evidence>
<dbReference type="Pfam" id="PF13193">
    <property type="entry name" value="AMP-binding_C"/>
    <property type="match status" value="1"/>
</dbReference>
<protein>
    <submittedName>
        <fullName evidence="5">Fatty-acyl-CoA synthase</fullName>
    </submittedName>
</protein>
<dbReference type="OrthoDB" id="9803968at2"/>